<name>A0A6J7HSQ3_9ZZZZ</name>
<proteinExistence type="predicted"/>
<dbReference type="EMBL" id="CAFBMK010000103">
    <property type="protein sequence ID" value="CAB4920473.1"/>
    <property type="molecule type" value="Genomic_DNA"/>
</dbReference>
<protein>
    <submittedName>
        <fullName evidence="1">Unannotated protein</fullName>
    </submittedName>
</protein>
<gene>
    <name evidence="1" type="ORF">UFOPK3564_01801</name>
</gene>
<sequence length="689" mass="75140">MGFTLNQTFDMLFLQGIETGAPSHEDRRWFRRPRPPGASIHTTGNADLNAADAMLSGRVQSSMQGWSTNVSIAAPEIDAVRHLPPRMPYDVFAFAAHVVEQAGIYHHLQPLKKTAGPGTAAAGAVAPRHMDITNQDRAIVANAAKAWVDLTGNPTSMSALALHLIGDATWSSLEPLFESWWVLMAACGDHDLLARPTDDLGPVLPVWWRHAWRLMAIADEAAAGTAYQFDVGEMDRFQDGEKTDIRWFEFEVLMEHVQRALSATDPSAPTKQEFWDITSLSVANPSIVSVLPKVRTPSVGCTLRSLSHHLALLPPVGVVKGRWTPNYARPGAAVGAMPGGTMNLVLVPLPYSLGARSFEPAMIEDVSDDGVGAVPRFGYFDVNQDWLEGGHDGLTAFIDSVIDAARAQSPSIHGVVLPELALDYASFKAVRDHIRTRLPEVEIFVSGTSSHPDGRTGNFVAATTYPGGAGPAGEQRDTVREKHHRWKLDREQLRAYGLLGTLSPELSWWENIALQSRQVDFTVLRRDSVLAAMICEDLARVDPCQQVIRAVGPNLVVALLMDAPQMAARWPARYATVLAEDPGCAVLTLTSRGLMTLQHRLGTHRSGGDDRVVAMWRDDGTSRPIELKCPYDAQAVLLTIVQQPAADVALDGRRDGLAKAWRYVGDVPLRIEDLAAHSKILGPEDAACR</sequence>
<dbReference type="AlphaFoldDB" id="A0A6J7HSQ3"/>
<reference evidence="1" key="1">
    <citation type="submission" date="2020-05" db="EMBL/GenBank/DDBJ databases">
        <authorList>
            <person name="Chiriac C."/>
            <person name="Salcher M."/>
            <person name="Ghai R."/>
            <person name="Kavagutti S V."/>
        </authorList>
    </citation>
    <scope>NUCLEOTIDE SEQUENCE</scope>
</reference>
<accession>A0A6J7HSQ3</accession>
<evidence type="ECO:0000313" key="1">
    <source>
        <dbReference type="EMBL" id="CAB4920473.1"/>
    </source>
</evidence>
<organism evidence="1">
    <name type="scientific">freshwater metagenome</name>
    <dbReference type="NCBI Taxonomy" id="449393"/>
    <lineage>
        <taxon>unclassified sequences</taxon>
        <taxon>metagenomes</taxon>
        <taxon>ecological metagenomes</taxon>
    </lineage>
</organism>